<dbReference type="PANTHER" id="PTHR30575:SF0">
    <property type="entry name" value="XAA-ARG DIPEPTIDASE"/>
    <property type="match status" value="1"/>
</dbReference>
<dbReference type="Proteomes" id="UP000754226">
    <property type="component" value="Unassembled WGS sequence"/>
</dbReference>
<dbReference type="Pfam" id="PF01546">
    <property type="entry name" value="Peptidase_M20"/>
    <property type="match status" value="1"/>
</dbReference>
<evidence type="ECO:0000313" key="3">
    <source>
        <dbReference type="Proteomes" id="UP000754226"/>
    </source>
</evidence>
<dbReference type="SUPFAM" id="SSF53187">
    <property type="entry name" value="Zn-dependent exopeptidases"/>
    <property type="match status" value="1"/>
</dbReference>
<dbReference type="InterPro" id="IPR017145">
    <property type="entry name" value="Aminobenzoyl-glu_utiliz_pB"/>
</dbReference>
<feature type="domain" description="Peptidase M20 dimerisation" evidence="1">
    <location>
        <begin position="183"/>
        <end position="275"/>
    </location>
</feature>
<name>A0A943I5N6_9FIRM</name>
<dbReference type="InterPro" id="IPR011650">
    <property type="entry name" value="Peptidase_M20_dimer"/>
</dbReference>
<accession>A0A943I5N6</accession>
<comment type="caution">
    <text evidence="2">The sequence shown here is derived from an EMBL/GenBank/DDBJ whole genome shotgun (WGS) entry which is preliminary data.</text>
</comment>
<evidence type="ECO:0000259" key="1">
    <source>
        <dbReference type="Pfam" id="PF07687"/>
    </source>
</evidence>
<protein>
    <submittedName>
        <fullName evidence="2">Amidohydrolase</fullName>
    </submittedName>
</protein>
<gene>
    <name evidence="2" type="ORF">KHX13_06290</name>
</gene>
<dbReference type="GO" id="GO:0071713">
    <property type="term" value="F:para-aminobenzoyl-glutamate hydrolase activity"/>
    <property type="evidence" value="ECO:0007669"/>
    <property type="project" value="TreeGrafter"/>
</dbReference>
<evidence type="ECO:0000313" key="2">
    <source>
        <dbReference type="EMBL" id="MBS5519923.1"/>
    </source>
</evidence>
<dbReference type="GO" id="GO:0005737">
    <property type="term" value="C:cytoplasm"/>
    <property type="evidence" value="ECO:0007669"/>
    <property type="project" value="TreeGrafter"/>
</dbReference>
<sequence>MEQTAYLPRNYAEKLKALNAVIWDAAELKFAETKSAKAMTDFLRQEGFAVKEGLAGMETSYVAEFGSGHPIIGILAEYDALSGLSQELDVAEKKPRPETSCGHGCGHCLLGTAAIGAGLLLRDYVKAHPNKGTVRIYGCPAEEGGSGKAYMAREGLFADVDAAFTWHPATMNAVATGSNQANIQAAFTFTGQASHAAASPEKGRSALDAVELMNVGVNYLREHMADYERVHYAVLDTGGVSPNVVQEHAEVLYLIRSKSNAEAKRLYERVQKIAQGAALMTETSLSLRFDKAVSNLVRNDTLAAVMHEAMVEVGAPKRTAEEKAYLEKFQKTVPEDSILHDPGMTPLLDRELLEKLIKKDRFGEFIVPFQPNSIIQMGSSDTGDVSYVTPLAQCYTATFPIGTTAHSWQWVAMGQSAVALSGMYYAARVMAESAKKVMEEPILLERAKKELAERLGGASYECPIPPDVWPTKYIQHK</sequence>
<dbReference type="EMBL" id="JAGZCZ010000006">
    <property type="protein sequence ID" value="MBS5519923.1"/>
    <property type="molecule type" value="Genomic_DNA"/>
</dbReference>
<dbReference type="Gene3D" id="3.30.70.360">
    <property type="match status" value="1"/>
</dbReference>
<dbReference type="InterPro" id="IPR017439">
    <property type="entry name" value="Amidohydrolase"/>
</dbReference>
<dbReference type="Gene3D" id="3.40.630.10">
    <property type="entry name" value="Zn peptidases"/>
    <property type="match status" value="2"/>
</dbReference>
<reference evidence="2" key="1">
    <citation type="submission" date="2021-02" db="EMBL/GenBank/DDBJ databases">
        <title>Infant gut strain persistence is associated with maternal origin, phylogeny, and functional potential including surface adhesion and iron acquisition.</title>
        <authorList>
            <person name="Lou Y.C."/>
        </authorList>
    </citation>
    <scope>NUCLEOTIDE SEQUENCE</scope>
    <source>
        <strain evidence="2">L3_106_000M1_dasL3_106_000M1_concoct_15</strain>
    </source>
</reference>
<proteinExistence type="predicted"/>
<dbReference type="InterPro" id="IPR036264">
    <property type="entry name" value="Bact_exopeptidase_dim_dom"/>
</dbReference>
<dbReference type="GO" id="GO:0046657">
    <property type="term" value="P:folic acid catabolic process"/>
    <property type="evidence" value="ECO:0007669"/>
    <property type="project" value="TreeGrafter"/>
</dbReference>
<dbReference type="InterPro" id="IPR002933">
    <property type="entry name" value="Peptidase_M20"/>
</dbReference>
<dbReference type="AlphaFoldDB" id="A0A943I5N6"/>
<dbReference type="PANTHER" id="PTHR30575">
    <property type="entry name" value="PEPTIDASE M20"/>
    <property type="match status" value="1"/>
</dbReference>
<dbReference type="NCBIfam" id="TIGR01891">
    <property type="entry name" value="amidohydrolases"/>
    <property type="match status" value="1"/>
</dbReference>
<dbReference type="Pfam" id="PF07687">
    <property type="entry name" value="M20_dimer"/>
    <property type="match status" value="1"/>
</dbReference>
<dbReference type="FunFam" id="3.30.70.360:FF:000004">
    <property type="entry name" value="Peptidase M20 domain-containing protein 2"/>
    <property type="match status" value="1"/>
</dbReference>
<dbReference type="GO" id="GO:0016805">
    <property type="term" value="F:dipeptidase activity"/>
    <property type="evidence" value="ECO:0007669"/>
    <property type="project" value="TreeGrafter"/>
</dbReference>
<organism evidence="2 3">
    <name type="scientific">Acidaminococcus intestini</name>
    <dbReference type="NCBI Taxonomy" id="187327"/>
    <lineage>
        <taxon>Bacteria</taxon>
        <taxon>Bacillati</taxon>
        <taxon>Bacillota</taxon>
        <taxon>Negativicutes</taxon>
        <taxon>Acidaminococcales</taxon>
        <taxon>Acidaminococcaceae</taxon>
        <taxon>Acidaminococcus</taxon>
    </lineage>
</organism>
<dbReference type="InterPro" id="IPR052030">
    <property type="entry name" value="Peptidase_M20/M20A_hydrolases"/>
</dbReference>
<dbReference type="PIRSF" id="PIRSF037227">
    <property type="entry name" value="Aminobenzoyl-glu_utiliz_pB"/>
    <property type="match status" value="1"/>
</dbReference>
<dbReference type="SUPFAM" id="SSF55031">
    <property type="entry name" value="Bacterial exopeptidase dimerisation domain"/>
    <property type="match status" value="1"/>
</dbReference>